<evidence type="ECO:0000313" key="2">
    <source>
        <dbReference type="EMBL" id="OJA16682.1"/>
    </source>
</evidence>
<name>A0A1J8R4I4_9AGAM</name>
<evidence type="ECO:0000256" key="1">
    <source>
        <dbReference type="SAM" id="Coils"/>
    </source>
</evidence>
<organism evidence="2 3">
    <name type="scientific">Rhizopogon vesiculosus</name>
    <dbReference type="NCBI Taxonomy" id="180088"/>
    <lineage>
        <taxon>Eukaryota</taxon>
        <taxon>Fungi</taxon>
        <taxon>Dikarya</taxon>
        <taxon>Basidiomycota</taxon>
        <taxon>Agaricomycotina</taxon>
        <taxon>Agaricomycetes</taxon>
        <taxon>Agaricomycetidae</taxon>
        <taxon>Boletales</taxon>
        <taxon>Suillineae</taxon>
        <taxon>Rhizopogonaceae</taxon>
        <taxon>Rhizopogon</taxon>
    </lineage>
</organism>
<dbReference type="Proteomes" id="UP000183567">
    <property type="component" value="Unassembled WGS sequence"/>
</dbReference>
<proteinExistence type="predicted"/>
<comment type="caution">
    <text evidence="2">The sequence shown here is derived from an EMBL/GenBank/DDBJ whole genome shotgun (WGS) entry which is preliminary data.</text>
</comment>
<dbReference type="AlphaFoldDB" id="A0A1J8R4I4"/>
<accession>A0A1J8R4I4</accession>
<keyword evidence="1" id="KW-0175">Coiled coil</keyword>
<protein>
    <submittedName>
        <fullName evidence="2">Uncharacterized protein</fullName>
    </submittedName>
</protein>
<dbReference type="EMBL" id="LVVM01002439">
    <property type="protein sequence ID" value="OJA16682.1"/>
    <property type="molecule type" value="Genomic_DNA"/>
</dbReference>
<gene>
    <name evidence="2" type="ORF">AZE42_06975</name>
</gene>
<feature type="coiled-coil region" evidence="1">
    <location>
        <begin position="66"/>
        <end position="93"/>
    </location>
</feature>
<reference evidence="2 3" key="1">
    <citation type="submission" date="2016-03" db="EMBL/GenBank/DDBJ databases">
        <title>Comparative genomics of the ectomycorrhizal sister species Rhizopogon vinicolor and Rhizopogon vesiculosus (Basidiomycota: Boletales) reveals a divergence of the mating type B locus.</title>
        <authorList>
            <person name="Mujic A.B."/>
            <person name="Kuo A."/>
            <person name="Tritt A."/>
            <person name="Lipzen A."/>
            <person name="Chen C."/>
            <person name="Johnson J."/>
            <person name="Sharma A."/>
            <person name="Barry K."/>
            <person name="Grigoriev I.V."/>
            <person name="Spatafora J.W."/>
        </authorList>
    </citation>
    <scope>NUCLEOTIDE SEQUENCE [LARGE SCALE GENOMIC DNA]</scope>
    <source>
        <strain evidence="2 3">AM-OR11-056</strain>
    </source>
</reference>
<sequence length="131" mass="14931">MSLAMQYPESPIGIMDALKKDAEQLIAVKKKVADANIMLEDLWSELRLMHEHKRDAARAVALEIVLEQVEFIMIQLEYEVDLAEEEYNRRKDDLVERMYETSQAALKEMVADIDPLPSSCIISLASSAFSK</sequence>
<evidence type="ECO:0000313" key="3">
    <source>
        <dbReference type="Proteomes" id="UP000183567"/>
    </source>
</evidence>
<keyword evidence="3" id="KW-1185">Reference proteome</keyword>